<dbReference type="GO" id="GO:0031625">
    <property type="term" value="F:ubiquitin protein ligase binding"/>
    <property type="evidence" value="ECO:0007669"/>
    <property type="project" value="TreeGrafter"/>
</dbReference>
<protein>
    <recommendedName>
        <fullName evidence="3">Arrestin C-terminal-like domain-containing protein</fullName>
    </recommendedName>
</protein>
<evidence type="ECO:0000313" key="4">
    <source>
        <dbReference type="EMBL" id="OXV09525.1"/>
    </source>
</evidence>
<feature type="region of interest" description="Disordered" evidence="2">
    <location>
        <begin position="565"/>
        <end position="748"/>
    </location>
</feature>
<feature type="region of interest" description="Disordered" evidence="2">
    <location>
        <begin position="516"/>
        <end position="553"/>
    </location>
</feature>
<feature type="compositionally biased region" description="Basic and acidic residues" evidence="2">
    <location>
        <begin position="604"/>
        <end position="615"/>
    </location>
</feature>
<dbReference type="InterPro" id="IPR050357">
    <property type="entry name" value="Arrestin_domain-protein"/>
</dbReference>
<dbReference type="Pfam" id="PF00339">
    <property type="entry name" value="Arrestin_N"/>
    <property type="match status" value="1"/>
</dbReference>
<dbReference type="InterPro" id="IPR011021">
    <property type="entry name" value="Arrestin-like_N"/>
</dbReference>
<comment type="similarity">
    <text evidence="1">Belongs to the arrestin family. PalF/RIM8 subfamily.</text>
</comment>
<gene>
    <name evidence="4" type="ORF">Egran_02710</name>
</gene>
<dbReference type="InterPro" id="IPR011022">
    <property type="entry name" value="Arrestin_C-like"/>
</dbReference>
<dbReference type="PANTHER" id="PTHR11188">
    <property type="entry name" value="ARRESTIN DOMAIN CONTAINING PROTEIN"/>
    <property type="match status" value="1"/>
</dbReference>
<feature type="compositionally biased region" description="Polar residues" evidence="2">
    <location>
        <begin position="222"/>
        <end position="239"/>
    </location>
</feature>
<feature type="region of interest" description="Disordered" evidence="2">
    <location>
        <begin position="206"/>
        <end position="293"/>
    </location>
</feature>
<evidence type="ECO:0000259" key="3">
    <source>
        <dbReference type="SMART" id="SM01017"/>
    </source>
</evidence>
<feature type="compositionally biased region" description="Polar residues" evidence="2">
    <location>
        <begin position="268"/>
        <end position="293"/>
    </location>
</feature>
<feature type="compositionally biased region" description="Low complexity" evidence="2">
    <location>
        <begin position="650"/>
        <end position="664"/>
    </location>
</feature>
<dbReference type="PANTHER" id="PTHR11188:SF161">
    <property type="entry name" value="PH-RESPONSE REGULATOR PROTEIN PALF_RIM8"/>
    <property type="match status" value="1"/>
</dbReference>
<dbReference type="OrthoDB" id="7785529at2759"/>
<dbReference type="EMBL" id="NPHW01003483">
    <property type="protein sequence ID" value="OXV09525.1"/>
    <property type="molecule type" value="Genomic_DNA"/>
</dbReference>
<dbReference type="SUPFAM" id="SSF81296">
    <property type="entry name" value="E set domains"/>
    <property type="match status" value="1"/>
</dbReference>
<dbReference type="InterPro" id="IPR014752">
    <property type="entry name" value="Arrestin-like_C"/>
</dbReference>
<feature type="compositionally biased region" description="Low complexity" evidence="2">
    <location>
        <begin position="253"/>
        <end position="267"/>
    </location>
</feature>
<feature type="compositionally biased region" description="Basic residues" evidence="2">
    <location>
        <begin position="210"/>
        <end position="220"/>
    </location>
</feature>
<feature type="compositionally biased region" description="Basic and acidic residues" evidence="2">
    <location>
        <begin position="685"/>
        <end position="696"/>
    </location>
</feature>
<dbReference type="SMART" id="SM01017">
    <property type="entry name" value="Arrestin_C"/>
    <property type="match status" value="1"/>
</dbReference>
<organism evidence="4 5">
    <name type="scientific">Elaphomyces granulatus</name>
    <dbReference type="NCBI Taxonomy" id="519963"/>
    <lineage>
        <taxon>Eukaryota</taxon>
        <taxon>Fungi</taxon>
        <taxon>Dikarya</taxon>
        <taxon>Ascomycota</taxon>
        <taxon>Pezizomycotina</taxon>
        <taxon>Eurotiomycetes</taxon>
        <taxon>Eurotiomycetidae</taxon>
        <taxon>Eurotiales</taxon>
        <taxon>Elaphomycetaceae</taxon>
        <taxon>Elaphomyces</taxon>
    </lineage>
</organism>
<dbReference type="GO" id="GO:0030674">
    <property type="term" value="F:protein-macromolecule adaptor activity"/>
    <property type="evidence" value="ECO:0007669"/>
    <property type="project" value="TreeGrafter"/>
</dbReference>
<proteinExistence type="inferred from homology"/>
<evidence type="ECO:0000256" key="1">
    <source>
        <dbReference type="ARBA" id="ARBA00037950"/>
    </source>
</evidence>
<dbReference type="Pfam" id="PF02752">
    <property type="entry name" value="Arrestin_C"/>
    <property type="match status" value="1"/>
</dbReference>
<evidence type="ECO:0000313" key="5">
    <source>
        <dbReference type="Proteomes" id="UP000243515"/>
    </source>
</evidence>
<sequence length="748" mass="81436">MSLEPLSVPPTPPPSKSRFVLSKFAKHLSTRNRNISEFYVQPDDPWKTYFPGDSIKGTVVLTVAKPTRITHLVIRLHGYVKVYKNTVAPGEAPPYPGFLSPGRGRRGGEYFGNGFATLFEDEVVLCGEGRLKEGIYKFQFDLDLPPYSLPSSINFERGTISYMITSILTRPTTISPTMSCHRRVTVLEDIDIALFPAPKPRVVSLEPVSKRSKAKLKHKSSSVDQVNESSLLEPSSNGPSGHDHRPPLSPAPSDISGSSRLSNSSQSLQITTDPNSTNAASVRSSDVHSTTASLSEKTITATIELLRAGALPGDTLPINITIGHNKQVRSPHGIIITLYRQGRIEMYPAIPIGTPEGGKKPVYEDCLPKSRSGLSGLTLATIRTSCVFRKDLSQTFAPLMIDPVSMSATIKSSVRVPEDVFPTITHVPGSMINFRYYVEVVVDLRRKVSQDRLLPRLSTVFAGSNFSTTGQSFGVAEKSGTPGTSHWAGPVVNTDQIRREKGVIAVQFEVVVGTRDSRRSLPTTVEEQPSPPEGFNLSLPNQQPESEEWPTNESENVIQEYYDDPEYHAGSSSDHEDDDWTDYPAPGEHPLGHVIRPPQPEGPADEKTRLRREEEMLFPSWPPGQLGEGPSTAGASAPTALDLQEHDHSSSPAAPAPLSSALSLNTIVPDRAALGPGQPMSNSHGVDKRELERQRLLMEASAPNPVPSGDPQSIHAADDAPTAPVLDDDDHILGLNEAEGESLPRYQR</sequence>
<feature type="domain" description="Arrestin C-terminal-like" evidence="3">
    <location>
        <begin position="295"/>
        <end position="459"/>
    </location>
</feature>
<accession>A0A232LZD5</accession>
<dbReference type="GO" id="GO:0005886">
    <property type="term" value="C:plasma membrane"/>
    <property type="evidence" value="ECO:0007669"/>
    <property type="project" value="TreeGrafter"/>
</dbReference>
<reference evidence="4 5" key="1">
    <citation type="journal article" date="2015" name="Environ. Microbiol.">
        <title>Metagenome sequence of Elaphomyces granulatus from sporocarp tissue reveals Ascomycota ectomycorrhizal fingerprints of genome expansion and a Proteobacteria-rich microbiome.</title>
        <authorList>
            <person name="Quandt C.A."/>
            <person name="Kohler A."/>
            <person name="Hesse C.N."/>
            <person name="Sharpton T.J."/>
            <person name="Martin F."/>
            <person name="Spatafora J.W."/>
        </authorList>
    </citation>
    <scope>NUCLEOTIDE SEQUENCE [LARGE SCALE GENOMIC DNA]</scope>
    <source>
        <strain evidence="4 5">OSC145934</strain>
    </source>
</reference>
<dbReference type="InterPro" id="IPR014756">
    <property type="entry name" value="Ig_E-set"/>
</dbReference>
<name>A0A232LZD5_9EURO</name>
<dbReference type="GO" id="GO:0070086">
    <property type="term" value="P:ubiquitin-dependent endocytosis"/>
    <property type="evidence" value="ECO:0007669"/>
    <property type="project" value="TreeGrafter"/>
</dbReference>
<dbReference type="AlphaFoldDB" id="A0A232LZD5"/>
<evidence type="ECO:0000256" key="2">
    <source>
        <dbReference type="SAM" id="MobiDB-lite"/>
    </source>
</evidence>
<dbReference type="Gene3D" id="2.60.40.640">
    <property type="match status" value="1"/>
</dbReference>
<comment type="caution">
    <text evidence="4">The sequence shown here is derived from an EMBL/GenBank/DDBJ whole genome shotgun (WGS) entry which is preliminary data.</text>
</comment>
<dbReference type="GO" id="GO:0005829">
    <property type="term" value="C:cytosol"/>
    <property type="evidence" value="ECO:0007669"/>
    <property type="project" value="TreeGrafter"/>
</dbReference>
<dbReference type="Proteomes" id="UP000243515">
    <property type="component" value="Unassembled WGS sequence"/>
</dbReference>
<keyword evidence="5" id="KW-1185">Reference proteome</keyword>